<dbReference type="HOGENOM" id="CLU_1297476_0_0_2"/>
<proteinExistence type="predicted"/>
<dbReference type="GeneID" id="5562348"/>
<organism evidence="1 2">
    <name type="scientific">Ignicoccus hospitalis (strain KIN4/I / DSM 18386 / JCM 14125)</name>
    <dbReference type="NCBI Taxonomy" id="453591"/>
    <lineage>
        <taxon>Archaea</taxon>
        <taxon>Thermoproteota</taxon>
        <taxon>Thermoprotei</taxon>
        <taxon>Desulfurococcales</taxon>
        <taxon>Desulfurococcaceae</taxon>
        <taxon>Ignicoccus</taxon>
    </lineage>
</organism>
<name>A8AAH3_IGNH4</name>
<sequence length="212" mass="23298">MSPVCEAYGSFNFLVLVPQTEVLEYLAQSTELPKGYSIVKGECGVNALKKVLNNLCTRLSVRSGGSKGSFVLCKGKVVEGSWRGLQGVEAWNALLEDVSRASSEFHLTFYQPPSSLTFTEDLEVATEVALEETEASYFSGVSVVALGKHVLAILHKLESLGYEVEDMKIKVDKKVAYVSLAAREYDPELVRRIALEYLEPLGIKEVRVESLG</sequence>
<dbReference type="AlphaFoldDB" id="A8AAH3"/>
<dbReference type="KEGG" id="iho:Igni_0743"/>
<reference evidence="1 2" key="1">
    <citation type="journal article" date="2008" name="Genome Biol.">
        <title>A genomic analysis of the archaeal system Ignicoccus hospitalis-Nanoarchaeum equitans.</title>
        <authorList>
            <person name="Podar M."/>
            <person name="Anderson I."/>
            <person name="Makarova K.S."/>
            <person name="Elkins J.G."/>
            <person name="Ivanova N."/>
            <person name="Wall M.A."/>
            <person name="Lykidis A."/>
            <person name="Mavromatis K."/>
            <person name="Sun H."/>
            <person name="Hudson M.E."/>
            <person name="Chen W."/>
            <person name="Deciu C."/>
            <person name="Hutchison D."/>
            <person name="Eads J.R."/>
            <person name="Anderson A."/>
            <person name="Fernandes F."/>
            <person name="Szeto E."/>
            <person name="Lapidus A."/>
            <person name="Kyrpides N.C."/>
            <person name="Saier M.H.Jr."/>
            <person name="Richardson P.M."/>
            <person name="Rachel R."/>
            <person name="Huber H."/>
            <person name="Eisen J.A."/>
            <person name="Koonin E.V."/>
            <person name="Keller M."/>
            <person name="Stetter K.O."/>
        </authorList>
    </citation>
    <scope>NUCLEOTIDE SEQUENCE [LARGE SCALE GENOMIC DNA]</scope>
    <source>
        <strain evidence="2">KIN4/I / DSM 18386 / JCM 14125</strain>
    </source>
</reference>
<dbReference type="RefSeq" id="WP_011998777.1">
    <property type="nucleotide sequence ID" value="NC_009776.1"/>
</dbReference>
<evidence type="ECO:0000313" key="1">
    <source>
        <dbReference type="EMBL" id="ABU81925.1"/>
    </source>
</evidence>
<keyword evidence="2" id="KW-1185">Reference proteome</keyword>
<evidence type="ECO:0000313" key="2">
    <source>
        <dbReference type="Proteomes" id="UP000000262"/>
    </source>
</evidence>
<accession>A8AAH3</accession>
<dbReference type="Proteomes" id="UP000000262">
    <property type="component" value="Chromosome"/>
</dbReference>
<gene>
    <name evidence="1" type="ordered locus">Igni_0743</name>
</gene>
<dbReference type="STRING" id="453591.Igni_0743"/>
<protein>
    <submittedName>
        <fullName evidence="1">Uncharacterized protein</fullName>
    </submittedName>
</protein>
<dbReference type="EMBL" id="CP000816">
    <property type="protein sequence ID" value="ABU81925.1"/>
    <property type="molecule type" value="Genomic_DNA"/>
</dbReference>